<accession>A0A060CD69</accession>
<evidence type="ECO:0000313" key="1">
    <source>
        <dbReference type="EMBL" id="AIA93164.1"/>
    </source>
</evidence>
<name>A0A060CD69_9ACTN</name>
<dbReference type="EMBL" id="KF125829">
    <property type="protein sequence ID" value="AIA93164.1"/>
    <property type="molecule type" value="Genomic_DNA"/>
</dbReference>
<protein>
    <submittedName>
        <fullName evidence="1">CAZy families CBM16 protein</fullName>
    </submittedName>
</protein>
<sequence>KTLQVVYGGFAAGHGGPPDGSAQQASIGRATWRRDGFVSLSNAATKTSGTPGAVTTKALQPDGTSLHVNATVHSGGSLRVEAIDPGTGKPVEGLDKSAAVPVSGDQLDTTIHWKDVDLSKIGDRQVALKFYLSGVDLYAFWFDGDRPAGGR</sequence>
<feature type="non-terminal residue" evidence="1">
    <location>
        <position position="1"/>
    </location>
</feature>
<proteinExistence type="predicted"/>
<dbReference type="AlphaFoldDB" id="A0A060CD69"/>
<organism evidence="1">
    <name type="scientific">uncultured Salinispora sp</name>
    <dbReference type="NCBI Taxonomy" id="306594"/>
    <lineage>
        <taxon>Bacteria</taxon>
        <taxon>Bacillati</taxon>
        <taxon>Actinomycetota</taxon>
        <taxon>Actinomycetes</taxon>
        <taxon>Micromonosporales</taxon>
        <taxon>Micromonosporaceae</taxon>
        <taxon>Salinispora</taxon>
        <taxon>environmental samples</taxon>
    </lineage>
</organism>
<reference evidence="1" key="1">
    <citation type="journal article" date="2013" name="Environ. Microbiol.">
        <title>Seasonally variable intestinal metagenomes of the red palm weevil (Rhynchophorus ferrugineus).</title>
        <authorList>
            <person name="Jia S."/>
            <person name="Zhang X."/>
            <person name="Zhang G."/>
            <person name="Yin A."/>
            <person name="Zhang S."/>
            <person name="Li F."/>
            <person name="Wang L."/>
            <person name="Zhao D."/>
            <person name="Yun Q."/>
            <person name="Tala"/>
            <person name="Wang J."/>
            <person name="Sun G."/>
            <person name="Baabdullah M."/>
            <person name="Yu X."/>
            <person name="Hu S."/>
            <person name="Al-Mssallem I.S."/>
            <person name="Yu J."/>
        </authorList>
    </citation>
    <scope>NUCLEOTIDE SEQUENCE</scope>
</reference>